<gene>
    <name evidence="1" type="ORF">E6O75_ATG11412</name>
</gene>
<dbReference type="EMBL" id="SNSC02000026">
    <property type="protein sequence ID" value="TID13496.1"/>
    <property type="molecule type" value="Genomic_DNA"/>
</dbReference>
<evidence type="ECO:0000313" key="1">
    <source>
        <dbReference type="EMBL" id="TID13496.1"/>
    </source>
</evidence>
<evidence type="ECO:0000313" key="2">
    <source>
        <dbReference type="Proteomes" id="UP000298493"/>
    </source>
</evidence>
<dbReference type="Proteomes" id="UP000298493">
    <property type="component" value="Unassembled WGS sequence"/>
</dbReference>
<sequence length="478" mass="55124">MGDTCDDPHTLPHRSLDLSNPITVARWHLLGPRRFYEDCDDIEPNPRIGWGTTTDGPPYMVEGILNSTYLRIQDLNYDYNVLDLDFWSSSKLRPRIKKFGQGWKVLQFISLIRRNGAALCLAVRLTISENQVVDVSFKLGSGWMEFTDFLNLLVLAAPTDPAKIRHIWKQSGKKFNLLALPRELRDQVWAYAVFFDKQCLVGAPGGRRGPRFEGVMSYRGSFHSVPLTDATMPRQIREEARLVLWTQGTFQFKSIVQFSDFFLHAKAEDLVMLRKMELNFGYEDWLRLLGAQLTSRARFTACRSVDVLQTAPLKELKLVFRKPSDLYRTDYRIWDYQKGCHTKVLQWILNLFTPILGRASIKTLKVEGFIKHAQKAHFYKEIEEFKEMLKDPKMTLEELKEEGDEGGGVSLLGAREQAILALPDFQVENEMVSDDYDPEELYPRTQLPPICLCKHQCTLDADEFLKHLNDDDLSVLGY</sequence>
<proteinExistence type="predicted"/>
<dbReference type="PANTHER" id="PTHR38790">
    <property type="entry name" value="2EXR DOMAIN-CONTAINING PROTEIN-RELATED"/>
    <property type="match status" value="1"/>
</dbReference>
<name>A0A4Z1NDS2_9PEZI</name>
<dbReference type="AlphaFoldDB" id="A0A4Z1NDS2"/>
<comment type="caution">
    <text evidence="1">The sequence shown here is derived from an EMBL/GenBank/DDBJ whole genome shotgun (WGS) entry which is preliminary data.</text>
</comment>
<organism evidence="1 2">
    <name type="scientific">Venturia nashicola</name>
    <dbReference type="NCBI Taxonomy" id="86259"/>
    <lineage>
        <taxon>Eukaryota</taxon>
        <taxon>Fungi</taxon>
        <taxon>Dikarya</taxon>
        <taxon>Ascomycota</taxon>
        <taxon>Pezizomycotina</taxon>
        <taxon>Dothideomycetes</taxon>
        <taxon>Pleosporomycetidae</taxon>
        <taxon>Venturiales</taxon>
        <taxon>Venturiaceae</taxon>
        <taxon>Venturia</taxon>
    </lineage>
</organism>
<reference evidence="1 2" key="1">
    <citation type="submission" date="2019-04" db="EMBL/GenBank/DDBJ databases">
        <title>High contiguity whole genome sequence and gene annotation resource for two Venturia nashicola isolates.</title>
        <authorList>
            <person name="Prokchorchik M."/>
            <person name="Won K."/>
            <person name="Lee Y."/>
            <person name="Choi E.D."/>
            <person name="Segonzac C."/>
            <person name="Sohn K.H."/>
        </authorList>
    </citation>
    <scope>NUCLEOTIDE SEQUENCE [LARGE SCALE GENOMIC DNA]</scope>
    <source>
        <strain evidence="1 2">PRI2</strain>
    </source>
</reference>
<accession>A0A4Z1NDS2</accession>
<protein>
    <submittedName>
        <fullName evidence="1">Uncharacterized protein</fullName>
    </submittedName>
</protein>
<dbReference type="PANTHER" id="PTHR38790:SF9">
    <property type="entry name" value="F-BOX DOMAIN-CONTAINING PROTEIN"/>
    <property type="match status" value="1"/>
</dbReference>
<keyword evidence="2" id="KW-1185">Reference proteome</keyword>
<dbReference type="STRING" id="86259.A0A4Z1NDS2"/>